<dbReference type="PROSITE" id="PS51034">
    <property type="entry name" value="ZP_2"/>
    <property type="match status" value="1"/>
</dbReference>
<dbReference type="GO" id="GO:2000344">
    <property type="term" value="P:positive regulation of acrosome reaction"/>
    <property type="evidence" value="ECO:0007669"/>
    <property type="project" value="TreeGrafter"/>
</dbReference>
<keyword evidence="2" id="KW-0812">Transmembrane</keyword>
<dbReference type="Gene3D" id="2.60.40.3210">
    <property type="entry name" value="Zona pellucida, ZP-N domain"/>
    <property type="match status" value="1"/>
</dbReference>
<evidence type="ECO:0000256" key="3">
    <source>
        <dbReference type="SAM" id="SignalP"/>
    </source>
</evidence>
<dbReference type="InterPro" id="IPR055355">
    <property type="entry name" value="ZP-C"/>
</dbReference>
<dbReference type="GO" id="GO:0031012">
    <property type="term" value="C:extracellular matrix"/>
    <property type="evidence" value="ECO:0007669"/>
    <property type="project" value="TreeGrafter"/>
</dbReference>
<keyword evidence="3" id="KW-0732">Signal</keyword>
<protein>
    <recommendedName>
        <fullName evidence="4">ZP domain-containing protein</fullName>
    </recommendedName>
</protein>
<dbReference type="GO" id="GO:0035803">
    <property type="term" value="P:egg coat formation"/>
    <property type="evidence" value="ECO:0007669"/>
    <property type="project" value="TreeGrafter"/>
</dbReference>
<dbReference type="Pfam" id="PF00100">
    <property type="entry name" value="Zona_pellucida"/>
    <property type="match status" value="1"/>
</dbReference>
<dbReference type="PANTHER" id="PTHR11576:SF3">
    <property type="entry name" value="SI:CH211-14A17.6-RELATED"/>
    <property type="match status" value="1"/>
</dbReference>
<keyword evidence="6" id="KW-1185">Reference proteome</keyword>
<evidence type="ECO:0000259" key="4">
    <source>
        <dbReference type="PROSITE" id="PS51034"/>
    </source>
</evidence>
<keyword evidence="1" id="KW-1015">Disulfide bond</keyword>
<dbReference type="AlphaFoldDB" id="A0AAV7DHD8"/>
<dbReference type="Gene3D" id="2.60.40.4100">
    <property type="entry name" value="Zona pellucida, ZP-C domain"/>
    <property type="match status" value="1"/>
</dbReference>
<dbReference type="GO" id="GO:0032190">
    <property type="term" value="F:acrosin binding"/>
    <property type="evidence" value="ECO:0007669"/>
    <property type="project" value="TreeGrafter"/>
</dbReference>
<feature type="chain" id="PRO_5043316666" description="ZP domain-containing protein" evidence="3">
    <location>
        <begin position="20"/>
        <end position="396"/>
    </location>
</feature>
<proteinExistence type="predicted"/>
<comment type="caution">
    <text evidence="5">The sequence shown here is derived from an EMBL/GenBank/DDBJ whole genome shotgun (WGS) entry which is preliminary data.</text>
</comment>
<dbReference type="FunFam" id="2.60.40.4100:FF:000002">
    <property type="entry name" value="Zona pellucida sperm-binding protein 3"/>
    <property type="match status" value="1"/>
</dbReference>
<feature type="signal peptide" evidence="3">
    <location>
        <begin position="1"/>
        <end position="19"/>
    </location>
</feature>
<evidence type="ECO:0000313" key="5">
    <source>
        <dbReference type="EMBL" id="KAG8596606.1"/>
    </source>
</evidence>
<organism evidence="5 6">
    <name type="scientific">Engystomops pustulosus</name>
    <name type="common">Tungara frog</name>
    <name type="synonym">Physalaemus pustulosus</name>
    <dbReference type="NCBI Taxonomy" id="76066"/>
    <lineage>
        <taxon>Eukaryota</taxon>
        <taxon>Metazoa</taxon>
        <taxon>Chordata</taxon>
        <taxon>Craniata</taxon>
        <taxon>Vertebrata</taxon>
        <taxon>Euteleostomi</taxon>
        <taxon>Amphibia</taxon>
        <taxon>Batrachia</taxon>
        <taxon>Anura</taxon>
        <taxon>Neobatrachia</taxon>
        <taxon>Hyloidea</taxon>
        <taxon>Leptodactylidae</taxon>
        <taxon>Leiuperinae</taxon>
        <taxon>Engystomops</taxon>
    </lineage>
</organism>
<dbReference type="SMART" id="SM00241">
    <property type="entry name" value="ZP"/>
    <property type="match status" value="1"/>
</dbReference>
<gene>
    <name evidence="5" type="ORF">GDO81_001985</name>
</gene>
<evidence type="ECO:0000313" key="6">
    <source>
        <dbReference type="Proteomes" id="UP000824782"/>
    </source>
</evidence>
<dbReference type="EMBL" id="WNYA01000001">
    <property type="protein sequence ID" value="KAG8596606.1"/>
    <property type="molecule type" value="Genomic_DNA"/>
</dbReference>
<accession>A0AAV7DHD8</accession>
<dbReference type="InterPro" id="IPR001507">
    <property type="entry name" value="ZP_dom"/>
</dbReference>
<dbReference type="InterPro" id="IPR042235">
    <property type="entry name" value="ZP-C_dom"/>
</dbReference>
<name>A0AAV7DHD8_ENGPU</name>
<keyword evidence="2" id="KW-1133">Transmembrane helix</keyword>
<feature type="transmembrane region" description="Helical" evidence="2">
    <location>
        <begin position="356"/>
        <end position="378"/>
    </location>
</feature>
<keyword evidence="2" id="KW-0472">Membrane</keyword>
<dbReference type="Proteomes" id="UP000824782">
    <property type="component" value="Unassembled WGS sequence"/>
</dbReference>
<dbReference type="GO" id="GO:0007339">
    <property type="term" value="P:binding of sperm to zona pellucida"/>
    <property type="evidence" value="ECO:0007669"/>
    <property type="project" value="TreeGrafter"/>
</dbReference>
<reference evidence="5" key="1">
    <citation type="thesis" date="2020" institute="ProQuest LLC" country="789 East Eisenhower Parkway, Ann Arbor, MI, USA">
        <title>Comparative Genomics and Chromosome Evolution.</title>
        <authorList>
            <person name="Mudd A.B."/>
        </authorList>
    </citation>
    <scope>NUCLEOTIDE SEQUENCE</scope>
    <source>
        <strain evidence="5">237g6f4</strain>
        <tissue evidence="5">Blood</tissue>
    </source>
</reference>
<evidence type="ECO:0000256" key="1">
    <source>
        <dbReference type="ARBA" id="ARBA00023157"/>
    </source>
</evidence>
<dbReference type="PANTHER" id="PTHR11576">
    <property type="entry name" value="ZONA PELLUCIDA SPERM-BINDING PROTEIN 3"/>
    <property type="match status" value="1"/>
</dbReference>
<sequence>MGKWMLLVLWLSWSSYFAAQNAPPRTVFYQCNATFISVAVRRDPQDNRIMLDPKSLTLGRCPVSSTTALLGFLVFEYRLYDCGFSRMFFGNAVKFFTELVYSPDAAANVFPQPFREQISCISSIHLNPSPLETTVEVKVSGAGQLNFSYQVMTADFSRPLDVKEFLLGSPIFLSISVLTGNHLPLRLFVDECIVASTEDLNTSKQRYTLIDNHGCFVDGKVASSRFLEPLLLDTVRMTFQALKFVDSNEQIYLHCKLMVWDPKAVNGLKACSYLSDINGWQLLGDPQSDLCRCCDSTCNLPFRRRRDVADKTGSGIFHTLVLGPFNIHSPAVNGSPNLSNDSHALETTSAFPVPPAVGAFFLELAVLLLLFLGVTVYGRVTSPKDLEKSLLVPHEN</sequence>
<evidence type="ECO:0000256" key="2">
    <source>
        <dbReference type="SAM" id="Phobius"/>
    </source>
</evidence>
<feature type="domain" description="ZP" evidence="4">
    <location>
        <begin position="30"/>
        <end position="278"/>
    </location>
</feature>